<dbReference type="GO" id="GO:0002116">
    <property type="term" value="C:semaphorin receptor complex"/>
    <property type="evidence" value="ECO:0007669"/>
    <property type="project" value="TreeGrafter"/>
</dbReference>
<name>A0A151NJZ4_ALLMI</name>
<dbReference type="Pfam" id="PF01833">
    <property type="entry name" value="TIG"/>
    <property type="match status" value="1"/>
</dbReference>
<dbReference type="SMART" id="SM00429">
    <property type="entry name" value="IPT"/>
    <property type="match status" value="1"/>
</dbReference>
<dbReference type="InterPro" id="IPR041362">
    <property type="entry name" value="TIG2_plexin"/>
</dbReference>
<protein>
    <recommendedName>
        <fullName evidence="1">IPT/TIG domain-containing protein</fullName>
    </recommendedName>
</protein>
<dbReference type="GO" id="GO:0050772">
    <property type="term" value="P:positive regulation of axonogenesis"/>
    <property type="evidence" value="ECO:0007669"/>
    <property type="project" value="TreeGrafter"/>
</dbReference>
<gene>
    <name evidence="2" type="ORF">Y1Q_0020802</name>
</gene>
<dbReference type="Gene3D" id="2.60.40.10">
    <property type="entry name" value="Immunoglobulins"/>
    <property type="match status" value="1"/>
</dbReference>
<comment type="caution">
    <text evidence="2">The sequence shown here is derived from an EMBL/GenBank/DDBJ whole genome shotgun (WGS) entry which is preliminary data.</text>
</comment>
<dbReference type="GO" id="GO:0005886">
    <property type="term" value="C:plasma membrane"/>
    <property type="evidence" value="ECO:0007669"/>
    <property type="project" value="TreeGrafter"/>
</dbReference>
<keyword evidence="3" id="KW-1185">Reference proteome</keyword>
<dbReference type="InterPro" id="IPR031148">
    <property type="entry name" value="Plexin"/>
</dbReference>
<accession>A0A151NJZ4</accession>
<feature type="domain" description="IPT/TIG" evidence="1">
    <location>
        <begin position="234"/>
        <end position="320"/>
    </location>
</feature>
<dbReference type="Proteomes" id="UP000050525">
    <property type="component" value="Unassembled WGS sequence"/>
</dbReference>
<dbReference type="GO" id="GO:0030334">
    <property type="term" value="P:regulation of cell migration"/>
    <property type="evidence" value="ECO:0007669"/>
    <property type="project" value="TreeGrafter"/>
</dbReference>
<dbReference type="SUPFAM" id="SSF81296">
    <property type="entry name" value="E set domains"/>
    <property type="match status" value="1"/>
</dbReference>
<dbReference type="InterPro" id="IPR013783">
    <property type="entry name" value="Ig-like_fold"/>
</dbReference>
<dbReference type="InterPro" id="IPR014756">
    <property type="entry name" value="Ig_E-set"/>
</dbReference>
<dbReference type="Pfam" id="PF18020">
    <property type="entry name" value="TIG_2"/>
    <property type="match status" value="1"/>
</dbReference>
<reference evidence="2 3" key="1">
    <citation type="journal article" date="2012" name="Genome Biol.">
        <title>Sequencing three crocodilian genomes to illuminate the evolution of archosaurs and amniotes.</title>
        <authorList>
            <person name="St John J.A."/>
            <person name="Braun E.L."/>
            <person name="Isberg S.R."/>
            <person name="Miles L.G."/>
            <person name="Chong A.Y."/>
            <person name="Gongora J."/>
            <person name="Dalzell P."/>
            <person name="Moran C."/>
            <person name="Bed'hom B."/>
            <person name="Abzhanov A."/>
            <person name="Burgess S.C."/>
            <person name="Cooksey A.M."/>
            <person name="Castoe T.A."/>
            <person name="Crawford N.G."/>
            <person name="Densmore L.D."/>
            <person name="Drew J.C."/>
            <person name="Edwards S.V."/>
            <person name="Faircloth B.C."/>
            <person name="Fujita M.K."/>
            <person name="Greenwold M.J."/>
            <person name="Hoffmann F.G."/>
            <person name="Howard J.M."/>
            <person name="Iguchi T."/>
            <person name="Janes D.E."/>
            <person name="Khan S.Y."/>
            <person name="Kohno S."/>
            <person name="de Koning A.J."/>
            <person name="Lance S.L."/>
            <person name="McCarthy F.M."/>
            <person name="McCormack J.E."/>
            <person name="Merchant M.E."/>
            <person name="Peterson D.G."/>
            <person name="Pollock D.D."/>
            <person name="Pourmand N."/>
            <person name="Raney B.J."/>
            <person name="Roessler K.A."/>
            <person name="Sanford J.R."/>
            <person name="Sawyer R.H."/>
            <person name="Schmidt C.J."/>
            <person name="Triplett E.W."/>
            <person name="Tuberville T.D."/>
            <person name="Venegas-Anaya M."/>
            <person name="Howard J.T."/>
            <person name="Jarvis E.D."/>
            <person name="Guillette L.J.Jr."/>
            <person name="Glenn T.C."/>
            <person name="Green R.E."/>
            <person name="Ray D.A."/>
        </authorList>
    </citation>
    <scope>NUCLEOTIDE SEQUENCE [LARGE SCALE GENOMIC DNA]</scope>
    <source>
        <strain evidence="2">KSC_2009_1</strain>
    </source>
</reference>
<dbReference type="GO" id="GO:0007162">
    <property type="term" value="P:negative regulation of cell adhesion"/>
    <property type="evidence" value="ECO:0007669"/>
    <property type="project" value="TreeGrafter"/>
</dbReference>
<sequence>MFEDVLVVAVGFAFYDCSAVALLAPSAPCTACVSSPWGCHWCPRSHCCITGGSCPTGEVTIYNQNASVGGPRGSQVCPRLGAVKGSPLVPVGVEVTLDLEAHNLNLLGVPLPRLRCVLEVGRGLVEVEASPGGPYRLQCGPHAYDFGASAPQLRAPVYVTVGERWHLDTPSGLHVMLTTASAPRGVPHLPALPPLYIRIVCQVPPAEGGVSGPVEVAVGDQPPGVSIQHFTYQDPQLWELHPRIGPVAGGTQVTVTGEELATGPDVAVFLGDLPCSLVEPPAPGTLVCLTTGGTLGEAPLRVQFGKVLRHLTGGGGFHYAPNPNITWAWPRSSFCGGGRIIQAAV</sequence>
<dbReference type="Pfam" id="PF24479">
    <property type="entry name" value="PSI_PlexinA-B"/>
    <property type="match status" value="1"/>
</dbReference>
<dbReference type="EMBL" id="AKHW03002834">
    <property type="protein sequence ID" value="KYO37111.1"/>
    <property type="molecule type" value="Genomic_DNA"/>
</dbReference>
<dbReference type="GO" id="GO:0017154">
    <property type="term" value="F:semaphorin receptor activity"/>
    <property type="evidence" value="ECO:0007669"/>
    <property type="project" value="InterPro"/>
</dbReference>
<dbReference type="PANTHER" id="PTHR22625:SF33">
    <property type="entry name" value="PLEXIN-B3"/>
    <property type="match status" value="1"/>
</dbReference>
<evidence type="ECO:0000313" key="2">
    <source>
        <dbReference type="EMBL" id="KYO37111.1"/>
    </source>
</evidence>
<dbReference type="AlphaFoldDB" id="A0A151NJZ4"/>
<dbReference type="PANTHER" id="PTHR22625">
    <property type="entry name" value="PLEXIN"/>
    <property type="match status" value="1"/>
</dbReference>
<dbReference type="InterPro" id="IPR002909">
    <property type="entry name" value="IPT_dom"/>
</dbReference>
<organism evidence="2 3">
    <name type="scientific">Alligator mississippiensis</name>
    <name type="common">American alligator</name>
    <dbReference type="NCBI Taxonomy" id="8496"/>
    <lineage>
        <taxon>Eukaryota</taxon>
        <taxon>Metazoa</taxon>
        <taxon>Chordata</taxon>
        <taxon>Craniata</taxon>
        <taxon>Vertebrata</taxon>
        <taxon>Euteleostomi</taxon>
        <taxon>Archelosauria</taxon>
        <taxon>Archosauria</taxon>
        <taxon>Crocodylia</taxon>
        <taxon>Alligatoridae</taxon>
        <taxon>Alligatorinae</taxon>
        <taxon>Alligator</taxon>
    </lineage>
</organism>
<proteinExistence type="predicted"/>
<evidence type="ECO:0000313" key="3">
    <source>
        <dbReference type="Proteomes" id="UP000050525"/>
    </source>
</evidence>
<evidence type="ECO:0000259" key="1">
    <source>
        <dbReference type="SMART" id="SM00429"/>
    </source>
</evidence>
<dbReference type="GO" id="GO:0008360">
    <property type="term" value="P:regulation of cell shape"/>
    <property type="evidence" value="ECO:0007669"/>
    <property type="project" value="TreeGrafter"/>
</dbReference>